<dbReference type="AlphaFoldDB" id="A0A081BFL5"/>
<dbReference type="Proteomes" id="UP000028702">
    <property type="component" value="Unassembled WGS sequence"/>
</dbReference>
<evidence type="ECO:0000313" key="2">
    <source>
        <dbReference type="Proteomes" id="UP000028702"/>
    </source>
</evidence>
<organism evidence="1 2">
    <name type="scientific">Tepidicaulis marinus</name>
    <dbReference type="NCBI Taxonomy" id="1333998"/>
    <lineage>
        <taxon>Bacteria</taxon>
        <taxon>Pseudomonadati</taxon>
        <taxon>Pseudomonadota</taxon>
        <taxon>Alphaproteobacteria</taxon>
        <taxon>Hyphomicrobiales</taxon>
        <taxon>Parvibaculaceae</taxon>
        <taxon>Tepidicaulis</taxon>
    </lineage>
</organism>
<name>A0A081BFL5_9HYPH</name>
<accession>A0A081BFL5</accession>
<sequence>MRWTPRGYGGQRRTPDEVKRDGWREQRVLAVSLDDDRLTWPERELVRQLGEKLYGDRDQAKEARR</sequence>
<keyword evidence="2" id="KW-1185">Reference proteome</keyword>
<protein>
    <submittedName>
        <fullName evidence="1">Conserved protein</fullName>
    </submittedName>
</protein>
<evidence type="ECO:0000313" key="1">
    <source>
        <dbReference type="EMBL" id="GAK46833.1"/>
    </source>
</evidence>
<dbReference type="STRING" id="1333998.M2A_3332"/>
<reference evidence="1 2" key="1">
    <citation type="submission" date="2014-07" db="EMBL/GenBank/DDBJ databases">
        <title>Tepidicaulis marinum gen. nov., sp. nov., a novel marine bacterium denitrifying nitrate to nitrous oxide strictly under microaerobic conditions.</title>
        <authorList>
            <person name="Takeuchi M."/>
            <person name="Yamagishi T."/>
            <person name="Kamagata Y."/>
            <person name="Oshima K."/>
            <person name="Hattori M."/>
            <person name="Katayama T."/>
            <person name="Hanada S."/>
            <person name="Tamaki H."/>
            <person name="Marumo K."/>
            <person name="Maeda H."/>
            <person name="Nedachi M."/>
            <person name="Iwasaki W."/>
            <person name="Suwa Y."/>
            <person name="Sakata S."/>
        </authorList>
    </citation>
    <scope>NUCLEOTIDE SEQUENCE [LARGE SCALE GENOMIC DNA]</scope>
    <source>
        <strain evidence="1 2">MA2</strain>
    </source>
</reference>
<proteinExistence type="predicted"/>
<comment type="caution">
    <text evidence="1">The sequence shown here is derived from an EMBL/GenBank/DDBJ whole genome shotgun (WGS) entry which is preliminary data.</text>
</comment>
<dbReference type="RefSeq" id="WP_045449863.1">
    <property type="nucleotide sequence ID" value="NZ_BBIO01000035.1"/>
</dbReference>
<dbReference type="EMBL" id="BBIO01000035">
    <property type="protein sequence ID" value="GAK46833.1"/>
    <property type="molecule type" value="Genomic_DNA"/>
</dbReference>
<gene>
    <name evidence="1" type="ORF">M2A_3332</name>
</gene>
<dbReference type="eggNOG" id="ENOG503305P">
    <property type="taxonomic scope" value="Bacteria"/>
</dbReference>